<dbReference type="InterPro" id="IPR018289">
    <property type="entry name" value="MULE_transposase_dom"/>
</dbReference>
<name>U9SZL2_RHIID</name>
<proteinExistence type="predicted"/>
<dbReference type="AlphaFoldDB" id="U9SZL2"/>
<sequence length="298" mass="34340">MSQEYHPYMPSTIALRARIKRVRRSEMPPQPQTLGEINIPDFLSRTLNGDSFLVKDFMFGEDRILLFTTKANIQHLSQAPFLMMNGTFDTVPVIFCQLYSIHAPVGRENSRILPLVYSLTTKLIDFAAENSIDLQPSVVITDFKQASINALRHVFPNIRNKGCFFHLGQSGWRKIQSCGLATRYGNDEHFSLMLRHLFALAFLPSNEIPEAFINTLKLEMPPEADEVVKWFEENYVYGKIRRHLRNGNTIRGAPLFPPELWSVHDSIETGIPRTQNIVEAWHRRWNILVGKAMLVFIR</sequence>
<feature type="domain" description="MULE transposase" evidence="1">
    <location>
        <begin position="120"/>
        <end position="168"/>
    </location>
</feature>
<organism evidence="2">
    <name type="scientific">Rhizophagus irregularis (strain DAOM 181602 / DAOM 197198 / MUCL 43194)</name>
    <name type="common">Arbuscular mycorrhizal fungus</name>
    <name type="synonym">Glomus intraradices</name>
    <dbReference type="NCBI Taxonomy" id="747089"/>
    <lineage>
        <taxon>Eukaryota</taxon>
        <taxon>Fungi</taxon>
        <taxon>Fungi incertae sedis</taxon>
        <taxon>Mucoromycota</taxon>
        <taxon>Glomeromycotina</taxon>
        <taxon>Glomeromycetes</taxon>
        <taxon>Glomerales</taxon>
        <taxon>Glomeraceae</taxon>
        <taxon>Rhizophagus</taxon>
    </lineage>
</organism>
<reference evidence="2" key="1">
    <citation type="submission" date="2013-07" db="EMBL/GenBank/DDBJ databases">
        <title>The genome of an arbuscular mycorrhizal fungus provides insights into the evolution of the oldest plant symbiosis.</title>
        <authorList>
            <consortium name="DOE Joint Genome Institute"/>
            <person name="Tisserant E."/>
            <person name="Malbreil M."/>
            <person name="Kuo A."/>
            <person name="Kohler A."/>
            <person name="Symeonidi A."/>
            <person name="Balestrini R."/>
            <person name="Charron P."/>
            <person name="Duensing N."/>
            <person name="Frei-dit-Frey N."/>
            <person name="Gianinazzi-Pearson V."/>
            <person name="Gilbert B."/>
            <person name="Handa Y."/>
            <person name="Hijri M."/>
            <person name="Kaul R."/>
            <person name="Kawaguchi M."/>
            <person name="Krajinski F."/>
            <person name="Lammers P."/>
            <person name="Lapierre D."/>
            <person name="Masclaux F.G."/>
            <person name="Murat C."/>
            <person name="Morin E."/>
            <person name="Ndikumana S."/>
            <person name="Pagni M."/>
            <person name="Petitpierre D."/>
            <person name="Requena N."/>
            <person name="Rosikiewicz P."/>
            <person name="Riley R."/>
            <person name="Saito K."/>
            <person name="San Clemente H."/>
            <person name="Shapiro H."/>
            <person name="van Tuinen D."/>
            <person name="Becard G."/>
            <person name="Bonfante P."/>
            <person name="Paszkowski U."/>
            <person name="Shachar-Hill Y."/>
            <person name="Young J.P."/>
            <person name="Sanders I.R."/>
            <person name="Henrissat B."/>
            <person name="Rensing S.A."/>
            <person name="Grigoriev I.V."/>
            <person name="Corradi N."/>
            <person name="Roux C."/>
            <person name="Martin F."/>
        </authorList>
    </citation>
    <scope>NUCLEOTIDE SEQUENCE</scope>
    <source>
        <strain evidence="2">DAOM 197198</strain>
    </source>
</reference>
<dbReference type="HOGENOM" id="CLU_015060_4_2_1"/>
<protein>
    <recommendedName>
        <fullName evidence="1">MULE transposase domain-containing protein</fullName>
    </recommendedName>
</protein>
<dbReference type="EMBL" id="KI296487">
    <property type="protein sequence ID" value="ESA01394.1"/>
    <property type="molecule type" value="Genomic_DNA"/>
</dbReference>
<evidence type="ECO:0000313" key="2">
    <source>
        <dbReference type="EMBL" id="ESA01394.1"/>
    </source>
</evidence>
<accession>U9SZL2</accession>
<evidence type="ECO:0000259" key="1">
    <source>
        <dbReference type="Pfam" id="PF10551"/>
    </source>
</evidence>
<gene>
    <name evidence="2" type="ORF">GLOINDRAFT_86946</name>
</gene>
<dbReference type="Pfam" id="PF10551">
    <property type="entry name" value="MULE"/>
    <property type="match status" value="1"/>
</dbReference>